<dbReference type="GO" id="GO:0030288">
    <property type="term" value="C:outer membrane-bounded periplasmic space"/>
    <property type="evidence" value="ECO:0007669"/>
    <property type="project" value="InterPro"/>
</dbReference>
<dbReference type="Pfam" id="PF13424">
    <property type="entry name" value="TPR_12"/>
    <property type="match status" value="1"/>
</dbReference>
<dbReference type="InterPro" id="IPR005534">
    <property type="entry name" value="Curli_assmbl/transp-comp_CsgG"/>
</dbReference>
<dbReference type="Gene3D" id="1.25.40.10">
    <property type="entry name" value="Tetratricopeptide repeat domain"/>
    <property type="match status" value="2"/>
</dbReference>
<dbReference type="GO" id="GO:0005929">
    <property type="term" value="C:cilium"/>
    <property type="evidence" value="ECO:0007669"/>
    <property type="project" value="TreeGrafter"/>
</dbReference>
<evidence type="ECO:0000313" key="5">
    <source>
        <dbReference type="EMBL" id="SVB21310.1"/>
    </source>
</evidence>
<dbReference type="PROSITE" id="PS50005">
    <property type="entry name" value="TPR"/>
    <property type="match status" value="3"/>
</dbReference>
<evidence type="ECO:0000256" key="2">
    <source>
        <dbReference type="ARBA" id="ARBA00022490"/>
    </source>
</evidence>
<dbReference type="EMBL" id="UINC01032896">
    <property type="protein sequence ID" value="SVB21310.1"/>
    <property type="molecule type" value="Genomic_DNA"/>
</dbReference>
<dbReference type="Pfam" id="PF03783">
    <property type="entry name" value="CsgG"/>
    <property type="match status" value="1"/>
</dbReference>
<sequence length="607" mass="69401">MKRLWLILFVLSFANSQNTIAVLDFKSNGISISEASSISEKLRTELFNNSDYRVVERDKLEAILEEKGLMQSGIVSDENIVNVGGLIGVDRIVVGTINKIGKLYSLSARIVKVETGEILESVSYEHSGNLSYLLKTGMRNVAFELLGQEQQEILTLAIIPLKNKGKEEDAFYAYGISADLISDISSSGLIRVSSQQDIENLYTNSLSNDELAEKLNVRYISTGILWKIGELFQISLELYDTKNSKVVWSDRWQEKWGNLPSIKSKLSKNILNNLDILTKKTEDVAETGNIDAYEFYLKAKYKYEKSKKTEDVEIVRGLLKKAIDLDKKSPNAYHLLSGTFLRESRFDESLEITTILLKEQLQNNVKSKEIGKTYYKIGDIYFEMKDYDKAVEYFSKSSKIADEIDNKKINVYALASLSLAFTEKGEFEKALFYNNRTLKVARELNSPRWLNFSYFSFGSYYEMKGDFEMALDYHKRLLNTVQDSKNKGELSWAHGLVGDTYIKMDNNDMALKHYNHSLNLSIEINNQIYMADNYKDIGEIFYNTTNYEKALENFHMSLTTAKTFNDEKLIDEIKGLIGTTYYDKGDYVKAAKFGHKGAQDKINKKDN</sequence>
<dbReference type="Gene3D" id="3.40.50.10610">
    <property type="entry name" value="ABC-type transport auxiliary lipoprotein component"/>
    <property type="match status" value="1"/>
</dbReference>
<evidence type="ECO:0000256" key="3">
    <source>
        <dbReference type="ARBA" id="ARBA00022737"/>
    </source>
</evidence>
<keyword evidence="3" id="KW-0677">Repeat</keyword>
<keyword evidence="2" id="KW-0963">Cytoplasm</keyword>
<keyword evidence="4" id="KW-0802">TPR repeat</keyword>
<gene>
    <name evidence="5" type="ORF">METZ01_LOCUS174164</name>
</gene>
<dbReference type="InterPro" id="IPR011990">
    <property type="entry name" value="TPR-like_helical_dom_sf"/>
</dbReference>
<dbReference type="InterPro" id="IPR019734">
    <property type="entry name" value="TPR_rpt"/>
</dbReference>
<dbReference type="GO" id="GO:0005737">
    <property type="term" value="C:cytoplasm"/>
    <property type="evidence" value="ECO:0007669"/>
    <property type="project" value="UniProtKB-SubCell"/>
</dbReference>
<dbReference type="InterPro" id="IPR051476">
    <property type="entry name" value="Bac_ResReg_Asp_Phosphatase"/>
</dbReference>
<name>A0A382C5J9_9ZZZZ</name>
<evidence type="ECO:0000256" key="4">
    <source>
        <dbReference type="ARBA" id="ARBA00022803"/>
    </source>
</evidence>
<comment type="subcellular location">
    <subcellularLocation>
        <location evidence="1">Cytoplasm</location>
    </subcellularLocation>
</comment>
<reference evidence="5" key="1">
    <citation type="submission" date="2018-05" db="EMBL/GenBank/DDBJ databases">
        <authorList>
            <person name="Lanie J.A."/>
            <person name="Ng W.-L."/>
            <person name="Kazmierczak K.M."/>
            <person name="Andrzejewski T.M."/>
            <person name="Davidsen T.M."/>
            <person name="Wayne K.J."/>
            <person name="Tettelin H."/>
            <person name="Glass J.I."/>
            <person name="Rusch D."/>
            <person name="Podicherti R."/>
            <person name="Tsui H.-C.T."/>
            <person name="Winkler M.E."/>
        </authorList>
    </citation>
    <scope>NUCLEOTIDE SEQUENCE</scope>
</reference>
<dbReference type="AlphaFoldDB" id="A0A382C5J9"/>
<dbReference type="PROSITE" id="PS50293">
    <property type="entry name" value="TPR_REGION"/>
    <property type="match status" value="1"/>
</dbReference>
<dbReference type="PANTHER" id="PTHR46630">
    <property type="entry name" value="TETRATRICOPEPTIDE REPEAT PROTEIN 29"/>
    <property type="match status" value="1"/>
</dbReference>
<evidence type="ECO:0000256" key="1">
    <source>
        <dbReference type="ARBA" id="ARBA00004496"/>
    </source>
</evidence>
<accession>A0A382C5J9</accession>
<dbReference type="GO" id="GO:0003341">
    <property type="term" value="P:cilium movement"/>
    <property type="evidence" value="ECO:0007669"/>
    <property type="project" value="TreeGrafter"/>
</dbReference>
<organism evidence="5">
    <name type="scientific">marine metagenome</name>
    <dbReference type="NCBI Taxonomy" id="408172"/>
    <lineage>
        <taxon>unclassified sequences</taxon>
        <taxon>metagenomes</taxon>
        <taxon>ecological metagenomes</taxon>
    </lineage>
</organism>
<dbReference type="SUPFAM" id="SSF48452">
    <property type="entry name" value="TPR-like"/>
    <property type="match status" value="3"/>
</dbReference>
<protein>
    <submittedName>
        <fullName evidence="5">Uncharacterized protein</fullName>
    </submittedName>
</protein>
<dbReference type="PANTHER" id="PTHR46630:SF1">
    <property type="entry name" value="TETRATRICOPEPTIDE REPEAT PROTEIN 29"/>
    <property type="match status" value="1"/>
</dbReference>
<dbReference type="SMART" id="SM00028">
    <property type="entry name" value="TPR"/>
    <property type="match status" value="5"/>
</dbReference>
<proteinExistence type="predicted"/>